<name>A0A5B7I5I7_PORTR</name>
<organism evidence="1 2">
    <name type="scientific">Portunus trituberculatus</name>
    <name type="common">Swimming crab</name>
    <name type="synonym">Neptunus trituberculatus</name>
    <dbReference type="NCBI Taxonomy" id="210409"/>
    <lineage>
        <taxon>Eukaryota</taxon>
        <taxon>Metazoa</taxon>
        <taxon>Ecdysozoa</taxon>
        <taxon>Arthropoda</taxon>
        <taxon>Crustacea</taxon>
        <taxon>Multicrustacea</taxon>
        <taxon>Malacostraca</taxon>
        <taxon>Eumalacostraca</taxon>
        <taxon>Eucarida</taxon>
        <taxon>Decapoda</taxon>
        <taxon>Pleocyemata</taxon>
        <taxon>Brachyura</taxon>
        <taxon>Eubrachyura</taxon>
        <taxon>Portunoidea</taxon>
        <taxon>Portunidae</taxon>
        <taxon>Portuninae</taxon>
        <taxon>Portunus</taxon>
    </lineage>
</organism>
<protein>
    <submittedName>
        <fullName evidence="1">Uncharacterized protein</fullName>
    </submittedName>
</protein>
<keyword evidence="2" id="KW-1185">Reference proteome</keyword>
<dbReference type="AlphaFoldDB" id="A0A5B7I5I7"/>
<evidence type="ECO:0000313" key="1">
    <source>
        <dbReference type="EMBL" id="MPC76737.1"/>
    </source>
</evidence>
<comment type="caution">
    <text evidence="1">The sequence shown here is derived from an EMBL/GenBank/DDBJ whole genome shotgun (WGS) entry which is preliminary data.</text>
</comment>
<sequence length="89" mass="10308">MLGRLPVRGQIKWFLRRLPVDQQSHPLEGSPNRGRPVLDGRVFRLECFGRGVSALSWTNIRIMWGLFLKRLVRMGTKYPIHGSQRSLPL</sequence>
<dbReference type="Proteomes" id="UP000324222">
    <property type="component" value="Unassembled WGS sequence"/>
</dbReference>
<accession>A0A5B7I5I7</accession>
<gene>
    <name evidence="1" type="ORF">E2C01_071165</name>
</gene>
<evidence type="ECO:0000313" key="2">
    <source>
        <dbReference type="Proteomes" id="UP000324222"/>
    </source>
</evidence>
<proteinExistence type="predicted"/>
<reference evidence="1 2" key="1">
    <citation type="submission" date="2019-05" db="EMBL/GenBank/DDBJ databases">
        <title>Another draft genome of Portunus trituberculatus and its Hox gene families provides insights of decapod evolution.</title>
        <authorList>
            <person name="Jeong J.-H."/>
            <person name="Song I."/>
            <person name="Kim S."/>
            <person name="Choi T."/>
            <person name="Kim D."/>
            <person name="Ryu S."/>
            <person name="Kim W."/>
        </authorList>
    </citation>
    <scope>NUCLEOTIDE SEQUENCE [LARGE SCALE GENOMIC DNA]</scope>
    <source>
        <tissue evidence="1">Muscle</tissue>
    </source>
</reference>
<dbReference type="EMBL" id="VSRR010044096">
    <property type="protein sequence ID" value="MPC76737.1"/>
    <property type="molecule type" value="Genomic_DNA"/>
</dbReference>